<evidence type="ECO:0000313" key="2">
    <source>
        <dbReference type="Proteomes" id="UP001321542"/>
    </source>
</evidence>
<organism evidence="1 2">
    <name type="scientific">Streptomyces graminofaciens</name>
    <dbReference type="NCBI Taxonomy" id="68212"/>
    <lineage>
        <taxon>Bacteria</taxon>
        <taxon>Bacillati</taxon>
        <taxon>Actinomycetota</taxon>
        <taxon>Actinomycetes</taxon>
        <taxon>Kitasatosporales</taxon>
        <taxon>Streptomycetaceae</taxon>
        <taxon>Streptomyces</taxon>
    </lineage>
</organism>
<dbReference type="EMBL" id="AP018448">
    <property type="protein sequence ID" value="BBC37391.1"/>
    <property type="molecule type" value="Genomic_DNA"/>
</dbReference>
<sequence length="69" mass="7554">MRGPSAQGFKIIPLPLWRVPRSHPAYFAEGLGGDLDRLVLALKRHQTAAAKAIGEVVTARARNLKYACQ</sequence>
<protein>
    <submittedName>
        <fullName evidence="1">Uncharacterized protein</fullName>
    </submittedName>
</protein>
<reference evidence="1 2" key="1">
    <citation type="journal article" date="2010" name="ChemBioChem">
        <title>Cloning and characterization of the biosynthetic gene cluster of 16-membered macrolide antibiotic FD-891: involvement of a dual functional cytochrome P450 monooxygenase catalyzing epoxidation and hydroxylation.</title>
        <authorList>
            <person name="Kudo F."/>
            <person name="Motegi A."/>
            <person name="Mizoue K."/>
            <person name="Eguchi T."/>
        </authorList>
    </citation>
    <scope>NUCLEOTIDE SEQUENCE [LARGE SCALE GENOMIC DNA]</scope>
    <source>
        <strain evidence="1 2">A-8890</strain>
    </source>
</reference>
<keyword evidence="2" id="KW-1185">Reference proteome</keyword>
<name>A0ABM8HJT1_9ACTN</name>
<accession>A0ABM8HJT1</accession>
<evidence type="ECO:0000313" key="1">
    <source>
        <dbReference type="EMBL" id="BBC37391.1"/>
    </source>
</evidence>
<gene>
    <name evidence="1" type="ORF">SGFS_086850</name>
</gene>
<dbReference type="Proteomes" id="UP001321542">
    <property type="component" value="Chromosome"/>
</dbReference>
<reference evidence="1 2" key="2">
    <citation type="journal article" date="2023" name="ChemBioChem">
        <title>Acyltransferase Domain Exchange between Two Independent Type I Polyketide Synthases in the Same Producer Strain of Macrolide Antibiotics.</title>
        <authorList>
            <person name="Kudo F."/>
            <person name="Kishikawa K."/>
            <person name="Tsuboi K."/>
            <person name="Kido T."/>
            <person name="Usui T."/>
            <person name="Hashimoto J."/>
            <person name="Shin-Ya K."/>
            <person name="Miyanaga A."/>
            <person name="Eguchi T."/>
        </authorList>
    </citation>
    <scope>NUCLEOTIDE SEQUENCE [LARGE SCALE GENOMIC DNA]</scope>
    <source>
        <strain evidence="1 2">A-8890</strain>
    </source>
</reference>
<proteinExistence type="predicted"/>